<keyword evidence="2" id="KW-1185">Reference proteome</keyword>
<dbReference type="PANTHER" id="PTHR33053">
    <property type="entry name" value="PROTEIN, PUTATIVE-RELATED"/>
    <property type="match status" value="1"/>
</dbReference>
<protein>
    <submittedName>
        <fullName evidence="1">Uncharacterized protein</fullName>
    </submittedName>
</protein>
<reference evidence="1" key="2">
    <citation type="submission" date="2017-10" db="EMBL/GenBank/DDBJ databases">
        <title>Ladona fulva Genome sequencing and assembly.</title>
        <authorList>
            <person name="Murali S."/>
            <person name="Richards S."/>
            <person name="Bandaranaike D."/>
            <person name="Bellair M."/>
            <person name="Blankenburg K."/>
            <person name="Chao H."/>
            <person name="Dinh H."/>
            <person name="Doddapaneni H."/>
            <person name="Dugan-Rocha S."/>
            <person name="Elkadiri S."/>
            <person name="Gnanaolivu R."/>
            <person name="Hernandez B."/>
            <person name="Skinner E."/>
            <person name="Javaid M."/>
            <person name="Lee S."/>
            <person name="Li M."/>
            <person name="Ming W."/>
            <person name="Munidasa M."/>
            <person name="Muniz J."/>
            <person name="Nguyen L."/>
            <person name="Hughes D."/>
            <person name="Osuji N."/>
            <person name="Pu L.-L."/>
            <person name="Puazo M."/>
            <person name="Qu C."/>
            <person name="Quiroz J."/>
            <person name="Raj R."/>
            <person name="Weissenberger G."/>
            <person name="Xin Y."/>
            <person name="Zou X."/>
            <person name="Han Y."/>
            <person name="Worley K."/>
            <person name="Muzny D."/>
            <person name="Gibbs R."/>
        </authorList>
    </citation>
    <scope>NUCLEOTIDE SEQUENCE</scope>
    <source>
        <strain evidence="1">Sampled in the wild</strain>
    </source>
</reference>
<evidence type="ECO:0000313" key="1">
    <source>
        <dbReference type="EMBL" id="KAG8232047.1"/>
    </source>
</evidence>
<organism evidence="1 2">
    <name type="scientific">Ladona fulva</name>
    <name type="common">Scarce chaser dragonfly</name>
    <name type="synonym">Libellula fulva</name>
    <dbReference type="NCBI Taxonomy" id="123851"/>
    <lineage>
        <taxon>Eukaryota</taxon>
        <taxon>Metazoa</taxon>
        <taxon>Ecdysozoa</taxon>
        <taxon>Arthropoda</taxon>
        <taxon>Hexapoda</taxon>
        <taxon>Insecta</taxon>
        <taxon>Pterygota</taxon>
        <taxon>Palaeoptera</taxon>
        <taxon>Odonata</taxon>
        <taxon>Epiprocta</taxon>
        <taxon>Anisoptera</taxon>
        <taxon>Libelluloidea</taxon>
        <taxon>Libellulidae</taxon>
        <taxon>Ladona</taxon>
    </lineage>
</organism>
<accession>A0A8K0KCT2</accession>
<dbReference type="EMBL" id="KZ308588">
    <property type="protein sequence ID" value="KAG8232047.1"/>
    <property type="molecule type" value="Genomic_DNA"/>
</dbReference>
<reference evidence="1" key="1">
    <citation type="submission" date="2013-04" db="EMBL/GenBank/DDBJ databases">
        <authorList>
            <person name="Qu J."/>
            <person name="Murali S.C."/>
            <person name="Bandaranaike D."/>
            <person name="Bellair M."/>
            <person name="Blankenburg K."/>
            <person name="Chao H."/>
            <person name="Dinh H."/>
            <person name="Doddapaneni H."/>
            <person name="Downs B."/>
            <person name="Dugan-Rocha S."/>
            <person name="Elkadiri S."/>
            <person name="Gnanaolivu R.D."/>
            <person name="Hernandez B."/>
            <person name="Javaid M."/>
            <person name="Jayaseelan J.C."/>
            <person name="Lee S."/>
            <person name="Li M."/>
            <person name="Ming W."/>
            <person name="Munidasa M."/>
            <person name="Muniz J."/>
            <person name="Nguyen L."/>
            <person name="Ongeri F."/>
            <person name="Osuji N."/>
            <person name="Pu L.-L."/>
            <person name="Puazo M."/>
            <person name="Qu C."/>
            <person name="Quiroz J."/>
            <person name="Raj R."/>
            <person name="Weissenberger G."/>
            <person name="Xin Y."/>
            <person name="Zou X."/>
            <person name="Han Y."/>
            <person name="Richards S."/>
            <person name="Worley K."/>
            <person name="Muzny D."/>
            <person name="Gibbs R."/>
        </authorList>
    </citation>
    <scope>NUCLEOTIDE SEQUENCE</scope>
    <source>
        <strain evidence="1">Sampled in the wild</strain>
    </source>
</reference>
<dbReference type="AlphaFoldDB" id="A0A8K0KCT2"/>
<dbReference type="OrthoDB" id="10062362at2759"/>
<name>A0A8K0KCT2_LADFU</name>
<comment type="caution">
    <text evidence="1">The sequence shown here is derived from an EMBL/GenBank/DDBJ whole genome shotgun (WGS) entry which is preliminary data.</text>
</comment>
<proteinExistence type="predicted"/>
<gene>
    <name evidence="1" type="ORF">J437_LFUL014432</name>
</gene>
<evidence type="ECO:0000313" key="2">
    <source>
        <dbReference type="Proteomes" id="UP000792457"/>
    </source>
</evidence>
<dbReference type="Proteomes" id="UP000792457">
    <property type="component" value="Unassembled WGS sequence"/>
</dbReference>
<sequence>MTLKEKTCFKLSLNVDGVPLFKSSTPILVDLCRLVEYDLDSFVVSIYEGKSKPATPGILLKSVIDEINELVKVGIDIENVAHDVVIHAIICDAPARSFKCTRSHTGYSGCECCVVKGKLRNHKMVFCDVNAELRNDTSFRNYLDKDHHTGETPLLTIECVVMVSQFSLDYMHLVCLGSTEEGKEVILKCSQFGVAEVTVKGTRFSAVNTKDYFCMLDRNIFKISAIHKEAKDERIDRVRVQGSSCAIRIIPSVRSAAETIQVLYSRDEESSFWVQSRKELKAMEDIIIQAAARRWQSMPDNYGQSGKFVYSVYSLGEKYPNASSDMSKVVTHRKLTPSFAMAK</sequence>